<comment type="similarity">
    <text evidence="2 6">Belongs to the universal ribosomal protein uL10 family.</text>
</comment>
<keyword evidence="6" id="KW-0694">RNA-binding</keyword>
<dbReference type="EMBL" id="CP144374">
    <property type="protein sequence ID" value="XCH48143.1"/>
    <property type="molecule type" value="Genomic_DNA"/>
</dbReference>
<name>A0AAU8H3C1_9BACT</name>
<keyword evidence="6" id="KW-0699">rRNA-binding</keyword>
<evidence type="ECO:0000256" key="3">
    <source>
        <dbReference type="ARBA" id="ARBA00022980"/>
    </source>
</evidence>
<evidence type="ECO:0000313" key="7">
    <source>
        <dbReference type="EMBL" id="XCH48143.1"/>
    </source>
</evidence>
<keyword evidence="3 6" id="KW-0689">Ribosomal protein</keyword>
<dbReference type="InterPro" id="IPR002363">
    <property type="entry name" value="Ribosomal_uL10_CS_bac"/>
</dbReference>
<dbReference type="CDD" id="cd05797">
    <property type="entry name" value="Ribosomal_L10"/>
    <property type="match status" value="1"/>
</dbReference>
<keyword evidence="4 6" id="KW-0687">Ribonucleoprotein</keyword>
<dbReference type="PANTHER" id="PTHR11560">
    <property type="entry name" value="39S RIBOSOMAL PROTEIN L10, MITOCHONDRIAL"/>
    <property type="match status" value="1"/>
</dbReference>
<dbReference type="SUPFAM" id="SSF160369">
    <property type="entry name" value="Ribosomal protein L10-like"/>
    <property type="match status" value="1"/>
</dbReference>
<dbReference type="HAMAP" id="MF_00362">
    <property type="entry name" value="Ribosomal_uL10"/>
    <property type="match status" value="1"/>
</dbReference>
<dbReference type="GO" id="GO:0015934">
    <property type="term" value="C:large ribosomal subunit"/>
    <property type="evidence" value="ECO:0007669"/>
    <property type="project" value="InterPro"/>
</dbReference>
<proteinExistence type="inferred from homology"/>
<gene>
    <name evidence="6 7" type="primary">rplJ</name>
    <name evidence="7" type="ORF">V4D31_07315</name>
</gene>
<dbReference type="GO" id="GO:0070180">
    <property type="term" value="F:large ribosomal subunit rRNA binding"/>
    <property type="evidence" value="ECO:0007669"/>
    <property type="project" value="UniProtKB-UniRule"/>
</dbReference>
<comment type="function">
    <text evidence="1 6">Forms part of the ribosomal stalk, playing a central role in the interaction of the ribosome with GTP-bound translation factors.</text>
</comment>
<organism evidence="7">
    <name type="scientific">Thermodesulfovibrio obliviosus</name>
    <dbReference type="NCBI Taxonomy" id="3118332"/>
    <lineage>
        <taxon>Bacteria</taxon>
        <taxon>Pseudomonadati</taxon>
        <taxon>Nitrospirota</taxon>
        <taxon>Thermodesulfovibrionia</taxon>
        <taxon>Thermodesulfovibrionales</taxon>
        <taxon>Thermodesulfovibrionaceae</taxon>
        <taxon>Thermodesulfovibrio</taxon>
    </lineage>
</organism>
<dbReference type="KEGG" id="tob:V4D31_07315"/>
<dbReference type="AlphaFoldDB" id="A0AAU8H3C1"/>
<dbReference type="NCBIfam" id="NF000955">
    <property type="entry name" value="PRK00099.1-1"/>
    <property type="match status" value="1"/>
</dbReference>
<dbReference type="InterPro" id="IPR047865">
    <property type="entry name" value="Ribosomal_uL10_bac_type"/>
</dbReference>
<dbReference type="InterPro" id="IPR022973">
    <property type="entry name" value="Ribosomal_uL10_bac"/>
</dbReference>
<dbReference type="RefSeq" id="WP_353685799.1">
    <property type="nucleotide sequence ID" value="NZ_CP144374.1"/>
</dbReference>
<reference evidence="7" key="1">
    <citation type="submission" date="2024-01" db="EMBL/GenBank/DDBJ databases">
        <title>The first autotrophic representatives of the genus Thermodesulfovibrio.</title>
        <authorList>
            <person name="Maltseva A.I."/>
            <person name="Elcheninov A.G."/>
            <person name="Kublanov I.V."/>
            <person name="Lebedinsky A.V."/>
            <person name="Frolov E.N."/>
        </authorList>
    </citation>
    <scope>NUCLEOTIDE SEQUENCE</scope>
    <source>
        <strain evidence="7">3462-1</strain>
    </source>
</reference>
<dbReference type="PROSITE" id="PS01109">
    <property type="entry name" value="RIBOSOMAL_L10"/>
    <property type="match status" value="1"/>
</dbReference>
<evidence type="ECO:0000256" key="5">
    <source>
        <dbReference type="ARBA" id="ARBA00035202"/>
    </source>
</evidence>
<comment type="subunit">
    <text evidence="6">Part of the ribosomal stalk of the 50S ribosomal subunit. The N-terminus interacts with L11 and the large rRNA to form the base of the stalk. The C-terminus forms an elongated spine to which L12 dimers bind in a sequential fashion forming a multimeric L10(L12)X complex.</text>
</comment>
<protein>
    <recommendedName>
        <fullName evidence="5 6">Large ribosomal subunit protein uL10</fullName>
    </recommendedName>
</protein>
<evidence type="ECO:0000256" key="1">
    <source>
        <dbReference type="ARBA" id="ARBA00002633"/>
    </source>
</evidence>
<dbReference type="InterPro" id="IPR043141">
    <property type="entry name" value="Ribosomal_uL10-like_sf"/>
</dbReference>
<dbReference type="Gene3D" id="3.30.70.1730">
    <property type="match status" value="1"/>
</dbReference>
<evidence type="ECO:0000256" key="4">
    <source>
        <dbReference type="ARBA" id="ARBA00023274"/>
    </source>
</evidence>
<sequence length="192" mass="21407">MNHIEEDRTAVRERRYNLSTTKETKKKRVEELVDKLSKAKSFILTDFQGLTVAEVSELRQAIKDSGGEYKVCKNTLFRIAMTDASLRQQLESSLKGCTGVVFGYDDPVVTVKKVLDFSEKNEKFKIKQGVVEGKVCSPAELKEISKLPSKNVLLGMLVGGMSSPLSKMAYAMHGVTLKLLYALEALKNKKAQ</sequence>
<evidence type="ECO:0000256" key="6">
    <source>
        <dbReference type="HAMAP-Rule" id="MF_00362"/>
    </source>
</evidence>
<evidence type="ECO:0000256" key="2">
    <source>
        <dbReference type="ARBA" id="ARBA00008889"/>
    </source>
</evidence>
<dbReference type="Pfam" id="PF00466">
    <property type="entry name" value="Ribosomal_L10"/>
    <property type="match status" value="1"/>
</dbReference>
<dbReference type="Gene3D" id="6.10.250.290">
    <property type="match status" value="1"/>
</dbReference>
<dbReference type="GO" id="GO:0003735">
    <property type="term" value="F:structural constituent of ribosome"/>
    <property type="evidence" value="ECO:0007669"/>
    <property type="project" value="InterPro"/>
</dbReference>
<dbReference type="InterPro" id="IPR001790">
    <property type="entry name" value="Ribosomal_uL10"/>
</dbReference>
<accession>A0AAU8H3C1</accession>
<dbReference type="GO" id="GO:0006412">
    <property type="term" value="P:translation"/>
    <property type="evidence" value="ECO:0007669"/>
    <property type="project" value="UniProtKB-UniRule"/>
</dbReference>